<evidence type="ECO:0000313" key="1">
    <source>
        <dbReference type="EMBL" id="KKL60628.1"/>
    </source>
</evidence>
<comment type="caution">
    <text evidence="1">The sequence shown here is derived from an EMBL/GenBank/DDBJ whole genome shotgun (WGS) entry which is preliminary data.</text>
</comment>
<feature type="non-terminal residue" evidence="1">
    <location>
        <position position="1"/>
    </location>
</feature>
<gene>
    <name evidence="1" type="ORF">LCGC14_2203400</name>
</gene>
<protein>
    <submittedName>
        <fullName evidence="1">Uncharacterized protein</fullName>
    </submittedName>
</protein>
<sequence length="122" mass="13621">PPNGIVSIEFRFRFNGTAADQHVLQCFIAAGVDYYDRFATLTIDTGDMQHTAGAAGTGIIFIDTVVPSVERWLTDMTEITSTADDIGRFTMNMHKYDRIWFVASTLDTANSGTTLYIDWKEV</sequence>
<name>A0A0F9DFZ8_9ZZZZ</name>
<proteinExistence type="predicted"/>
<accession>A0A0F9DFZ8</accession>
<reference evidence="1" key="1">
    <citation type="journal article" date="2015" name="Nature">
        <title>Complex archaea that bridge the gap between prokaryotes and eukaryotes.</title>
        <authorList>
            <person name="Spang A."/>
            <person name="Saw J.H."/>
            <person name="Jorgensen S.L."/>
            <person name="Zaremba-Niedzwiedzka K."/>
            <person name="Martijn J."/>
            <person name="Lind A.E."/>
            <person name="van Eijk R."/>
            <person name="Schleper C."/>
            <person name="Guy L."/>
            <person name="Ettema T.J."/>
        </authorList>
    </citation>
    <scope>NUCLEOTIDE SEQUENCE</scope>
</reference>
<organism evidence="1">
    <name type="scientific">marine sediment metagenome</name>
    <dbReference type="NCBI Taxonomy" id="412755"/>
    <lineage>
        <taxon>unclassified sequences</taxon>
        <taxon>metagenomes</taxon>
        <taxon>ecological metagenomes</taxon>
    </lineage>
</organism>
<dbReference type="AlphaFoldDB" id="A0A0F9DFZ8"/>
<dbReference type="EMBL" id="LAZR01029083">
    <property type="protein sequence ID" value="KKL60628.1"/>
    <property type="molecule type" value="Genomic_DNA"/>
</dbReference>